<proteinExistence type="predicted"/>
<feature type="region of interest" description="Disordered" evidence="1">
    <location>
        <begin position="605"/>
        <end position="628"/>
    </location>
</feature>
<feature type="compositionally biased region" description="Basic and acidic residues" evidence="1">
    <location>
        <begin position="149"/>
        <end position="159"/>
    </location>
</feature>
<feature type="compositionally biased region" description="Basic residues" evidence="1">
    <location>
        <begin position="1"/>
        <end position="11"/>
    </location>
</feature>
<feature type="compositionally biased region" description="Low complexity" evidence="1">
    <location>
        <begin position="40"/>
        <end position="50"/>
    </location>
</feature>
<feature type="compositionally biased region" description="Basic and acidic residues" evidence="1">
    <location>
        <begin position="12"/>
        <end position="24"/>
    </location>
</feature>
<name>A0A6J4HWX1_9ACTN</name>
<feature type="region of interest" description="Disordered" evidence="1">
    <location>
        <begin position="1"/>
        <end position="490"/>
    </location>
</feature>
<evidence type="ECO:0000256" key="1">
    <source>
        <dbReference type="SAM" id="MobiDB-lite"/>
    </source>
</evidence>
<organism evidence="2">
    <name type="scientific">uncultured Mycobacteriales bacterium</name>
    <dbReference type="NCBI Taxonomy" id="581187"/>
    <lineage>
        <taxon>Bacteria</taxon>
        <taxon>Bacillati</taxon>
        <taxon>Actinomycetota</taxon>
        <taxon>Actinomycetes</taxon>
        <taxon>Mycobacteriales</taxon>
        <taxon>environmental samples</taxon>
    </lineage>
</organism>
<feature type="non-terminal residue" evidence="2">
    <location>
        <position position="628"/>
    </location>
</feature>
<feature type="compositionally biased region" description="Basic and acidic residues" evidence="1">
    <location>
        <begin position="370"/>
        <end position="379"/>
    </location>
</feature>
<reference evidence="2" key="1">
    <citation type="submission" date="2020-02" db="EMBL/GenBank/DDBJ databases">
        <authorList>
            <person name="Meier V. D."/>
        </authorList>
    </citation>
    <scope>NUCLEOTIDE SEQUENCE</scope>
    <source>
        <strain evidence="2">AVDCRST_MAG41</strain>
    </source>
</reference>
<accession>A0A6J4HWX1</accession>
<feature type="compositionally biased region" description="Low complexity" evidence="1">
    <location>
        <begin position="240"/>
        <end position="255"/>
    </location>
</feature>
<evidence type="ECO:0000313" key="2">
    <source>
        <dbReference type="EMBL" id="CAA9235170.1"/>
    </source>
</evidence>
<gene>
    <name evidence="2" type="ORF">AVDCRST_MAG41-1173</name>
</gene>
<feature type="compositionally biased region" description="Basic residues" evidence="1">
    <location>
        <begin position="467"/>
        <end position="477"/>
    </location>
</feature>
<sequence length="628" mass="68810">RAGRPRRHRRQRADLPRRPAEPAGHRGGGQRLRLGRGDPLGRPGAAGRAAVRPHRADAGVAGRPVRLQQRLPRGAPAGPVREPGAAVVQPRVHQRGADVPRLHLAGRPHGRPGPDRHAGARRLGRGDRAGPRHRAVEGGAARPPVVQPADHRDDPDDLHRRRGRQAAAAHQRRPVRPARARHAEQLRRRRHPVGDDPDRRGELQPVLRRRRRGPGRGQAGAGPVRRLHHRALPERLPQVGAGRPALRPGGRAARGQPVRLHRRDRPVRPGLDAAQAHRPRPLQARGREHQGRQGRPGGGVHGRRRAVRLHLQVRLLPEDAPGPPPGRPRVEQAAARGRHPVRREVHRRLAAGRDRRQRPAAVGRRVRRVRAVDPADRRQAQLRARLHRRAGAGAHPAGRRHGRRDQDGPAGGHRAQPGQRQDLLRADEQHQPGDLDTGPAGRAGGGGGRGQPAAGEPQRPGPGDHRGPRRRRGHHLRLVAADRLRGPGGPLDVLRRLRQVEGQPHLLPGQRGLRPGRQPVARHRRQRAAPGRGGRGAQLQRRPVRDAAGRTGTRLPEAVRHRAARGGDLRAVHHRGPADRLHRRAAPRRGDRLHLGHPGLHLAGRQQAPAVGGVDLADRGGQQADRRL</sequence>
<dbReference type="EMBL" id="CADCTP010000111">
    <property type="protein sequence ID" value="CAA9235170.1"/>
    <property type="molecule type" value="Genomic_DNA"/>
</dbReference>
<dbReference type="AlphaFoldDB" id="A0A6J4HWX1"/>
<feature type="compositionally biased region" description="Basic and acidic residues" evidence="1">
    <location>
        <begin position="112"/>
        <end position="136"/>
    </location>
</feature>
<feature type="compositionally biased region" description="Gly residues" evidence="1">
    <location>
        <begin position="441"/>
        <end position="450"/>
    </location>
</feature>
<protein>
    <submittedName>
        <fullName evidence="2">Phosphatase</fullName>
    </submittedName>
</protein>
<feature type="compositionally biased region" description="Basic and acidic residues" evidence="1">
    <location>
        <begin position="422"/>
        <end position="433"/>
    </location>
</feature>
<feature type="compositionally biased region" description="Basic residues" evidence="1">
    <location>
        <begin position="336"/>
        <end position="369"/>
    </location>
</feature>
<feature type="compositionally biased region" description="Basic and acidic residues" evidence="1">
    <location>
        <begin position="181"/>
        <end position="202"/>
    </location>
</feature>
<feature type="compositionally biased region" description="Basic residues" evidence="1">
    <location>
        <begin position="160"/>
        <end position="180"/>
    </location>
</feature>
<feature type="region of interest" description="Disordered" evidence="1">
    <location>
        <begin position="502"/>
        <end position="554"/>
    </location>
</feature>
<feature type="non-terminal residue" evidence="2">
    <location>
        <position position="1"/>
    </location>
</feature>